<evidence type="ECO:0000256" key="4">
    <source>
        <dbReference type="PROSITE-ProRule" id="PRU00325"/>
    </source>
</evidence>
<dbReference type="Pfam" id="PF04434">
    <property type="entry name" value="SWIM"/>
    <property type="match status" value="1"/>
</dbReference>
<feature type="region of interest" description="Disordered" evidence="5">
    <location>
        <begin position="634"/>
        <end position="672"/>
    </location>
</feature>
<dbReference type="InterPro" id="IPR007527">
    <property type="entry name" value="Znf_SWIM"/>
</dbReference>
<gene>
    <name evidence="7" type="ORF">HID58_038859</name>
</gene>
<keyword evidence="3" id="KW-0862">Zinc</keyword>
<feature type="compositionally biased region" description="Low complexity" evidence="5">
    <location>
        <begin position="360"/>
        <end position="369"/>
    </location>
</feature>
<protein>
    <recommendedName>
        <fullName evidence="6">SWIM-type domain-containing protein</fullName>
    </recommendedName>
</protein>
<evidence type="ECO:0000256" key="1">
    <source>
        <dbReference type="ARBA" id="ARBA00022723"/>
    </source>
</evidence>
<accession>A0ABQ8BQF4</accession>
<dbReference type="PANTHER" id="PTHR31973:SF113">
    <property type="entry name" value="PROTEIN FAR1-RELATED SEQUENCE 5-LIKE"/>
    <property type="match status" value="1"/>
</dbReference>
<evidence type="ECO:0000313" key="8">
    <source>
        <dbReference type="Proteomes" id="UP000824890"/>
    </source>
</evidence>
<evidence type="ECO:0000313" key="7">
    <source>
        <dbReference type="EMBL" id="KAH0907032.1"/>
    </source>
</evidence>
<dbReference type="Proteomes" id="UP000824890">
    <property type="component" value="Unassembled WGS sequence"/>
</dbReference>
<reference evidence="7 8" key="1">
    <citation type="submission" date="2021-05" db="EMBL/GenBank/DDBJ databases">
        <title>Genome Assembly of Synthetic Allotetraploid Brassica napus Reveals Homoeologous Exchanges between Subgenomes.</title>
        <authorList>
            <person name="Davis J.T."/>
        </authorList>
    </citation>
    <scope>NUCLEOTIDE SEQUENCE [LARGE SCALE GENOMIC DNA]</scope>
    <source>
        <strain evidence="8">cv. Da-Ae</strain>
        <tissue evidence="7">Seedling</tissue>
    </source>
</reference>
<keyword evidence="2 4" id="KW-0863">Zinc-finger</keyword>
<keyword evidence="1" id="KW-0479">Metal-binding</keyword>
<dbReference type="EMBL" id="JAGKQM010000010">
    <property type="protein sequence ID" value="KAH0907032.1"/>
    <property type="molecule type" value="Genomic_DNA"/>
</dbReference>
<dbReference type="PANTHER" id="PTHR31973">
    <property type="entry name" value="POLYPROTEIN, PUTATIVE-RELATED"/>
    <property type="match status" value="1"/>
</dbReference>
<name>A0ABQ8BQF4_BRANA</name>
<feature type="compositionally biased region" description="Basic and acidic residues" evidence="5">
    <location>
        <begin position="653"/>
        <end position="672"/>
    </location>
</feature>
<feature type="region of interest" description="Disordered" evidence="5">
    <location>
        <begin position="320"/>
        <end position="430"/>
    </location>
</feature>
<feature type="compositionally biased region" description="Basic residues" evidence="5">
    <location>
        <begin position="642"/>
        <end position="651"/>
    </location>
</feature>
<dbReference type="PROSITE" id="PS50966">
    <property type="entry name" value="ZF_SWIM"/>
    <property type="match status" value="1"/>
</dbReference>
<feature type="compositionally biased region" description="Acidic residues" evidence="5">
    <location>
        <begin position="456"/>
        <end position="466"/>
    </location>
</feature>
<evidence type="ECO:0000259" key="6">
    <source>
        <dbReference type="PROSITE" id="PS50966"/>
    </source>
</evidence>
<keyword evidence="8" id="KW-1185">Reference proteome</keyword>
<dbReference type="InterPro" id="IPR006564">
    <property type="entry name" value="Znf_PMZ"/>
</dbReference>
<dbReference type="SMART" id="SM00575">
    <property type="entry name" value="ZnF_PMZ"/>
    <property type="match status" value="1"/>
</dbReference>
<proteinExistence type="predicted"/>
<evidence type="ECO:0000256" key="3">
    <source>
        <dbReference type="ARBA" id="ARBA00022833"/>
    </source>
</evidence>
<organism evidence="7 8">
    <name type="scientific">Brassica napus</name>
    <name type="common">Rape</name>
    <dbReference type="NCBI Taxonomy" id="3708"/>
    <lineage>
        <taxon>Eukaryota</taxon>
        <taxon>Viridiplantae</taxon>
        <taxon>Streptophyta</taxon>
        <taxon>Embryophyta</taxon>
        <taxon>Tracheophyta</taxon>
        <taxon>Spermatophyta</taxon>
        <taxon>Magnoliopsida</taxon>
        <taxon>eudicotyledons</taxon>
        <taxon>Gunneridae</taxon>
        <taxon>Pentapetalae</taxon>
        <taxon>rosids</taxon>
        <taxon>malvids</taxon>
        <taxon>Brassicales</taxon>
        <taxon>Brassicaceae</taxon>
        <taxon>Brassiceae</taxon>
        <taxon>Brassica</taxon>
    </lineage>
</organism>
<feature type="region of interest" description="Disordered" evidence="5">
    <location>
        <begin position="455"/>
        <end position="475"/>
    </location>
</feature>
<feature type="domain" description="SWIM-type" evidence="6">
    <location>
        <begin position="555"/>
        <end position="587"/>
    </location>
</feature>
<sequence length="672" mass="74550">MQTSPRDDDDAYERLGGRLDALHELRLHICQIAMLIRLLQGVWTKSTIGEWLFEPGPSYTGEVLCVRENETYESLVNLVRVRLLMNQTTPLILNYQLPQWMLVPDGNSSPPLNIRSNNDVEVMMSVRVYDPDPTLNVTVGPQKVAKYEFHCRSPFTVGETTFLADGITEAQHRQAIRDMVGDIPIRCARRVLELLFDEQQLLIVYRMALEIDAALAGDDDNEDTRRAPPNQIIPFEENIHPPSIQMPYQSLRNQHLGPNNAFELDPPIYDSPDHSSNIFRGASLDNERGTALPRLPTAWGETSDDEDFWDDLYEDKYIVKRRSTPHPRPTQGLRSLPKRVRAGDIPDRATVTAASDEDGTGSQTGSSDGPCVDTHRTASPPVLGFNSTPSGAQLGKGTYEKGGTSGVACEPKKKQAQSPTLGGGEHVDRCGRGPSLDLRLGLDIGNCNGSGGSYVEIDDSSSESDGNDGGFRNSRSSPDGMVLRCFSPACKWRVYAKRLKNVTSYEIRSLEMQHTCSVDTRSEIVAANFELSGGFGVTNINRSEYQVRDKEGFSFHVNLAKKTCSCYEFQCLLIPCSHAVAASVYGKVRIESLVSTYYTLQTLHAAYDRDIAPITESGPTAPMDEVTPAANVELVPPTTRRPPGRPRKSRILSRGEIRMVDSDDEGVRQERW</sequence>
<evidence type="ECO:0000256" key="2">
    <source>
        <dbReference type="ARBA" id="ARBA00022771"/>
    </source>
</evidence>
<comment type="caution">
    <text evidence="7">The sequence shown here is derived from an EMBL/GenBank/DDBJ whole genome shotgun (WGS) entry which is preliminary data.</text>
</comment>
<evidence type="ECO:0000256" key="5">
    <source>
        <dbReference type="SAM" id="MobiDB-lite"/>
    </source>
</evidence>